<evidence type="ECO:0000259" key="5">
    <source>
        <dbReference type="PROSITE" id="PS51006"/>
    </source>
</evidence>
<gene>
    <name evidence="6" type="ORF">A2382_03415</name>
</gene>
<dbReference type="Proteomes" id="UP000178999">
    <property type="component" value="Unassembled WGS sequence"/>
</dbReference>
<accession>A0A1F8CTK7</accession>
<evidence type="ECO:0000313" key="7">
    <source>
        <dbReference type="Proteomes" id="UP000178999"/>
    </source>
</evidence>
<keyword evidence="3 4" id="KW-0620">Polyamine biosynthesis</keyword>
<dbReference type="PANTHER" id="PTHR43317:SF1">
    <property type="entry name" value="THERMOSPERMINE SYNTHASE ACAULIS5"/>
    <property type="match status" value="1"/>
</dbReference>
<dbReference type="GO" id="GO:0006596">
    <property type="term" value="P:polyamine biosynthetic process"/>
    <property type="evidence" value="ECO:0007669"/>
    <property type="project" value="UniProtKB-UniRule"/>
</dbReference>
<dbReference type="Gene3D" id="3.40.50.150">
    <property type="entry name" value="Vaccinia Virus protein VP39"/>
    <property type="match status" value="1"/>
</dbReference>
<evidence type="ECO:0000256" key="1">
    <source>
        <dbReference type="ARBA" id="ARBA00007867"/>
    </source>
</evidence>
<evidence type="ECO:0000256" key="4">
    <source>
        <dbReference type="PROSITE-ProRule" id="PRU00354"/>
    </source>
</evidence>
<sequence length="215" mass="24355">MDLLLFFSGRRVLVEVESKLNGKLTVVRDLPWGTYIMGGGLTQSGGVAQKVWKDSLGEVLKRKRGGVKEAVILGLGGGSIAGLIERFWTGAKITGVDIDPVIVDLGKKYLGLRRDVEVILGDAYGFVVKKEKLTRQYDLICIDTYVKDEFPKKFEKEKFLKGVKEILKKDGVVVFNRLYYGEKIKEANEFEKKLEKIFDRVERVYSEANVMFICF</sequence>
<dbReference type="PANTHER" id="PTHR43317">
    <property type="entry name" value="THERMOSPERMINE SYNTHASE ACAULIS5"/>
    <property type="match status" value="1"/>
</dbReference>
<dbReference type="InterPro" id="IPR029063">
    <property type="entry name" value="SAM-dependent_MTases_sf"/>
</dbReference>
<evidence type="ECO:0000256" key="3">
    <source>
        <dbReference type="ARBA" id="ARBA00023115"/>
    </source>
</evidence>
<dbReference type="PROSITE" id="PS51006">
    <property type="entry name" value="PABS_2"/>
    <property type="match status" value="1"/>
</dbReference>
<comment type="caution">
    <text evidence="6">The sequence shown here is derived from an EMBL/GenBank/DDBJ whole genome shotgun (WGS) entry which is preliminary data.</text>
</comment>
<protein>
    <recommendedName>
        <fullName evidence="5">PABS domain-containing protein</fullName>
    </recommendedName>
</protein>
<evidence type="ECO:0000313" key="6">
    <source>
        <dbReference type="EMBL" id="OGM78915.1"/>
    </source>
</evidence>
<feature type="active site" description="Proton acceptor" evidence="4">
    <location>
        <position position="143"/>
    </location>
</feature>
<feature type="domain" description="PABS" evidence="5">
    <location>
        <begin position="1"/>
        <end position="215"/>
    </location>
</feature>
<dbReference type="GO" id="GO:0016740">
    <property type="term" value="F:transferase activity"/>
    <property type="evidence" value="ECO:0007669"/>
    <property type="project" value="UniProtKB-UniRule"/>
</dbReference>
<dbReference type="Pfam" id="PF01564">
    <property type="entry name" value="Spermine_synth"/>
    <property type="match status" value="1"/>
</dbReference>
<dbReference type="EMBL" id="MGHY01000025">
    <property type="protein sequence ID" value="OGM78915.1"/>
    <property type="molecule type" value="Genomic_DNA"/>
</dbReference>
<dbReference type="AlphaFoldDB" id="A0A1F8CTK7"/>
<reference evidence="6 7" key="1">
    <citation type="journal article" date="2016" name="Nat. Commun.">
        <title>Thousands of microbial genomes shed light on interconnected biogeochemical processes in an aquifer system.</title>
        <authorList>
            <person name="Anantharaman K."/>
            <person name="Brown C.T."/>
            <person name="Hug L.A."/>
            <person name="Sharon I."/>
            <person name="Castelle C.J."/>
            <person name="Probst A.J."/>
            <person name="Thomas B.C."/>
            <person name="Singh A."/>
            <person name="Wilkins M.J."/>
            <person name="Karaoz U."/>
            <person name="Brodie E.L."/>
            <person name="Williams K.H."/>
            <person name="Hubbard S.S."/>
            <person name="Banfield J.F."/>
        </authorList>
    </citation>
    <scope>NUCLEOTIDE SEQUENCE [LARGE SCALE GENOMIC DNA]</scope>
</reference>
<proteinExistence type="inferred from homology"/>
<name>A0A1F8CTK7_9BACT</name>
<keyword evidence="2 4" id="KW-0808">Transferase</keyword>
<dbReference type="STRING" id="1802538.A2382_03415"/>
<comment type="similarity">
    <text evidence="1">Belongs to the spermidine/spermine synthase family.</text>
</comment>
<organism evidence="6 7">
    <name type="scientific">Candidatus Woesebacteria bacterium RIFOXYB1_FULL_38_16</name>
    <dbReference type="NCBI Taxonomy" id="1802538"/>
    <lineage>
        <taxon>Bacteria</taxon>
        <taxon>Candidatus Woeseibacteriota</taxon>
    </lineage>
</organism>
<evidence type="ECO:0000256" key="2">
    <source>
        <dbReference type="ARBA" id="ARBA00022679"/>
    </source>
</evidence>
<dbReference type="InterPro" id="IPR030374">
    <property type="entry name" value="PABS"/>
</dbReference>
<dbReference type="SUPFAM" id="SSF53335">
    <property type="entry name" value="S-adenosyl-L-methionine-dependent methyltransferases"/>
    <property type="match status" value="1"/>
</dbReference>